<name>A0A5B7E0U6_PORTR</name>
<sequence length="68" mass="7408">MLRRRGRPPRITVDSAAAILIREAVARAAAEVVAAAPSLLHLAAVLPPVQCPFSPCYAVMFDNNRVYY</sequence>
<gene>
    <name evidence="1" type="ORF">E2C01_019583</name>
</gene>
<dbReference type="EMBL" id="VSRR010001598">
    <property type="protein sequence ID" value="MPC26444.1"/>
    <property type="molecule type" value="Genomic_DNA"/>
</dbReference>
<dbReference type="Proteomes" id="UP000324222">
    <property type="component" value="Unassembled WGS sequence"/>
</dbReference>
<protein>
    <submittedName>
        <fullName evidence="1">Uncharacterized protein</fullName>
    </submittedName>
</protein>
<reference evidence="1 2" key="1">
    <citation type="submission" date="2019-05" db="EMBL/GenBank/DDBJ databases">
        <title>Another draft genome of Portunus trituberculatus and its Hox gene families provides insights of decapod evolution.</title>
        <authorList>
            <person name="Jeong J.-H."/>
            <person name="Song I."/>
            <person name="Kim S."/>
            <person name="Choi T."/>
            <person name="Kim D."/>
            <person name="Ryu S."/>
            <person name="Kim W."/>
        </authorList>
    </citation>
    <scope>NUCLEOTIDE SEQUENCE [LARGE SCALE GENOMIC DNA]</scope>
    <source>
        <tissue evidence="1">Muscle</tissue>
    </source>
</reference>
<proteinExistence type="predicted"/>
<keyword evidence="2" id="KW-1185">Reference proteome</keyword>
<dbReference type="AlphaFoldDB" id="A0A5B7E0U6"/>
<comment type="caution">
    <text evidence="1">The sequence shown here is derived from an EMBL/GenBank/DDBJ whole genome shotgun (WGS) entry which is preliminary data.</text>
</comment>
<accession>A0A5B7E0U6</accession>
<organism evidence="1 2">
    <name type="scientific">Portunus trituberculatus</name>
    <name type="common">Swimming crab</name>
    <name type="synonym">Neptunus trituberculatus</name>
    <dbReference type="NCBI Taxonomy" id="210409"/>
    <lineage>
        <taxon>Eukaryota</taxon>
        <taxon>Metazoa</taxon>
        <taxon>Ecdysozoa</taxon>
        <taxon>Arthropoda</taxon>
        <taxon>Crustacea</taxon>
        <taxon>Multicrustacea</taxon>
        <taxon>Malacostraca</taxon>
        <taxon>Eumalacostraca</taxon>
        <taxon>Eucarida</taxon>
        <taxon>Decapoda</taxon>
        <taxon>Pleocyemata</taxon>
        <taxon>Brachyura</taxon>
        <taxon>Eubrachyura</taxon>
        <taxon>Portunoidea</taxon>
        <taxon>Portunidae</taxon>
        <taxon>Portuninae</taxon>
        <taxon>Portunus</taxon>
    </lineage>
</organism>
<evidence type="ECO:0000313" key="1">
    <source>
        <dbReference type="EMBL" id="MPC26444.1"/>
    </source>
</evidence>
<evidence type="ECO:0000313" key="2">
    <source>
        <dbReference type="Proteomes" id="UP000324222"/>
    </source>
</evidence>